<feature type="compositionally biased region" description="Low complexity" evidence="3">
    <location>
        <begin position="406"/>
        <end position="424"/>
    </location>
</feature>
<keyword evidence="2" id="KW-0539">Nucleus</keyword>
<keyword evidence="6" id="KW-1185">Reference proteome</keyword>
<dbReference type="PANTHER" id="PTHR47358:SF2">
    <property type="entry name" value="E3 UBIQUITIN-PROTEIN LIGASE HOS1"/>
    <property type="match status" value="1"/>
</dbReference>
<dbReference type="Proteomes" id="UP000006906">
    <property type="component" value="Chromosome 16"/>
</dbReference>
<name>A0A2K3CU26_CHLRE</name>
<dbReference type="GO" id="GO:0045892">
    <property type="term" value="P:negative regulation of DNA-templated transcription"/>
    <property type="evidence" value="ECO:0000318"/>
    <property type="project" value="GO_Central"/>
</dbReference>
<dbReference type="PANTHER" id="PTHR47358">
    <property type="entry name" value="E3 UBIQUITIN-PROTEIN LIGASE HOS1"/>
    <property type="match status" value="1"/>
</dbReference>
<reference evidence="5 6" key="1">
    <citation type="journal article" date="2007" name="Science">
        <title>The Chlamydomonas genome reveals the evolution of key animal and plant functions.</title>
        <authorList>
            <person name="Merchant S.S."/>
            <person name="Prochnik S.E."/>
            <person name="Vallon O."/>
            <person name="Harris E.H."/>
            <person name="Karpowicz S.J."/>
            <person name="Witman G.B."/>
            <person name="Terry A."/>
            <person name="Salamov A."/>
            <person name="Fritz-Laylin L.K."/>
            <person name="Marechal-Drouard L."/>
            <person name="Marshall W.F."/>
            <person name="Qu L.H."/>
            <person name="Nelson D.R."/>
            <person name="Sanderfoot A.A."/>
            <person name="Spalding M.H."/>
            <person name="Kapitonov V.V."/>
            <person name="Ren Q."/>
            <person name="Ferris P."/>
            <person name="Lindquist E."/>
            <person name="Shapiro H."/>
            <person name="Lucas S.M."/>
            <person name="Grimwood J."/>
            <person name="Schmutz J."/>
            <person name="Cardol P."/>
            <person name="Cerutti H."/>
            <person name="Chanfreau G."/>
            <person name="Chen C.L."/>
            <person name="Cognat V."/>
            <person name="Croft M.T."/>
            <person name="Dent R."/>
            <person name="Dutcher S."/>
            <person name="Fernandez E."/>
            <person name="Fukuzawa H."/>
            <person name="Gonzalez-Ballester D."/>
            <person name="Gonzalez-Halphen D."/>
            <person name="Hallmann A."/>
            <person name="Hanikenne M."/>
            <person name="Hippler M."/>
            <person name="Inwood W."/>
            <person name="Jabbari K."/>
            <person name="Kalanon M."/>
            <person name="Kuras R."/>
            <person name="Lefebvre P.A."/>
            <person name="Lemaire S.D."/>
            <person name="Lobanov A.V."/>
            <person name="Lohr M."/>
            <person name="Manuell A."/>
            <person name="Meier I."/>
            <person name="Mets L."/>
            <person name="Mittag M."/>
            <person name="Mittelmeier T."/>
            <person name="Moroney J.V."/>
            <person name="Moseley J."/>
            <person name="Napoli C."/>
            <person name="Nedelcu A.M."/>
            <person name="Niyogi K."/>
            <person name="Novoselov S.V."/>
            <person name="Paulsen I.T."/>
            <person name="Pazour G."/>
            <person name="Purton S."/>
            <person name="Ral J.P."/>
            <person name="Riano-Pachon D.M."/>
            <person name="Riekhof W."/>
            <person name="Rymarquis L."/>
            <person name="Schroda M."/>
            <person name="Stern D."/>
            <person name="Umen J."/>
            <person name="Willows R."/>
            <person name="Wilson N."/>
            <person name="Zimmer S.L."/>
            <person name="Allmer J."/>
            <person name="Balk J."/>
            <person name="Bisova K."/>
            <person name="Chen C.J."/>
            <person name="Elias M."/>
            <person name="Gendler K."/>
            <person name="Hauser C."/>
            <person name="Lamb M.R."/>
            <person name="Ledford H."/>
            <person name="Long J.C."/>
            <person name="Minagawa J."/>
            <person name="Page M.D."/>
            <person name="Pan J."/>
            <person name="Pootakham W."/>
            <person name="Roje S."/>
            <person name="Rose A."/>
            <person name="Stahlberg E."/>
            <person name="Terauchi A.M."/>
            <person name="Yang P."/>
            <person name="Ball S."/>
            <person name="Bowler C."/>
            <person name="Dieckmann C.L."/>
            <person name="Gladyshev V.N."/>
            <person name="Green P."/>
            <person name="Jorgensen R."/>
            <person name="Mayfield S."/>
            <person name="Mueller-Roeber B."/>
            <person name="Rajamani S."/>
            <person name="Sayre R.T."/>
            <person name="Brokstein P."/>
            <person name="Dubchak I."/>
            <person name="Goodstein D."/>
            <person name="Hornick L."/>
            <person name="Huang Y.W."/>
            <person name="Jhaveri J."/>
            <person name="Luo Y."/>
            <person name="Martinez D."/>
            <person name="Ngau W.C."/>
            <person name="Otillar B."/>
            <person name="Poliakov A."/>
            <person name="Porter A."/>
            <person name="Szajkowski L."/>
            <person name="Werner G."/>
            <person name="Zhou K."/>
            <person name="Grigoriev I.V."/>
            <person name="Rokhsar D.S."/>
            <person name="Grossman A.R."/>
        </authorList>
    </citation>
    <scope>NUCLEOTIDE SEQUENCE [LARGE SCALE GENOMIC DNA]</scope>
    <source>
        <strain evidence="6">CC-503</strain>
    </source>
</reference>
<gene>
    <name evidence="5" type="ORF">CHLRE_16g683437v5</name>
</gene>
<dbReference type="GO" id="GO:0016567">
    <property type="term" value="P:protein ubiquitination"/>
    <property type="evidence" value="ECO:0007669"/>
    <property type="project" value="InterPro"/>
</dbReference>
<dbReference type="EMBL" id="CM008977">
    <property type="protein sequence ID" value="PNW71785.1"/>
    <property type="molecule type" value="Genomic_DNA"/>
</dbReference>
<dbReference type="STRING" id="3055.A0A2K3CU26"/>
<dbReference type="InterPro" id="IPR044718">
    <property type="entry name" value="HOS1"/>
</dbReference>
<organism evidence="5 6">
    <name type="scientific">Chlamydomonas reinhardtii</name>
    <name type="common">Chlamydomonas smithii</name>
    <dbReference type="NCBI Taxonomy" id="3055"/>
    <lineage>
        <taxon>Eukaryota</taxon>
        <taxon>Viridiplantae</taxon>
        <taxon>Chlorophyta</taxon>
        <taxon>core chlorophytes</taxon>
        <taxon>Chlorophyceae</taxon>
        <taxon>CS clade</taxon>
        <taxon>Chlamydomonadales</taxon>
        <taxon>Chlamydomonadaceae</taxon>
        <taxon>Chlamydomonas</taxon>
    </lineage>
</organism>
<feature type="region of interest" description="Disordered" evidence="3">
    <location>
        <begin position="700"/>
        <end position="722"/>
    </location>
</feature>
<sequence length="832" mass="83919">MAREVLSPAAAALSQLASCNLKELHLKRADGSRILDSLHASCRAAKVIPASAPDATPKERYLAVFDAALAGGLGCWILDYVEVVCADRHLTSNDPLEAYLLDGGFVKAWAAACLARAEQAATSALTADMAFHSFQSSGQLQGQLAQTRVLVAVLRALDRIRAAAAGGAMAGVAGGAAGDRLSVKEELRQAVLLEQAFQVMDWCARQGLAEPRAAATGRFGSYPEWSRAVNARRARAAPRPLFLDSLLQSLSLSGAYPASSVQHMLHTLLLVVRDPEPAAWAAKLALLSYFLMDAGALEAAAPGGAGAAAGLGPGSAAGGGGEARVEAALEELRRTFRLSAADVGVWQCNYLLDCAVPDGPDGSEDPYLARACSLLPSCVTPTLPFAFIEALLALGRPGVALAVDRGQSGSEASGSGPAAAAAAGGAAGTSGRPCRTLAQATTLLDTRLRCGLMTEAFMLLRQHVSDLAARLHAAGGGGGAGGRAELEEHTRVLLGRLAEWAAVQDEAGAAAAIAAAGGSTATLAAAASTGWLNRLTELPLNATEESVLVSWLVAEAEAGRPAGDFLPLFFLQRGRVNEATAAWRRWDARQAALAAAGRRRSPVSDLVAAALDAAHCGGLPGPLRNVMVPAPAPGAEQPAAAGASGVPDLAPGQGAVGILAGLLDHMSPEQPLAVLPFHGAEPPPLVSRAVQLPAPHITAAQQAAAAAAPPGSSSQPQGHQQQQPFVGMPLQLPAAAPFRAPPPTPGPDAFGAGGYQQGRFFRPAPGGSGTLGVSGGGAGIGSGTGAGGAGGLLFSVGAGAVAAGPAPGGGVVGPAALAAARSTKRYKPNDWF</sequence>
<comment type="subcellular location">
    <subcellularLocation>
        <location evidence="1">Nucleus</location>
    </subcellularLocation>
</comment>
<proteinExistence type="predicted"/>
<feature type="region of interest" description="Disordered" evidence="3">
    <location>
        <begin position="406"/>
        <end position="432"/>
    </location>
</feature>
<dbReference type="GO" id="GO:0005737">
    <property type="term" value="C:cytoplasm"/>
    <property type="evidence" value="ECO:0000318"/>
    <property type="project" value="GO_Central"/>
</dbReference>
<dbReference type="KEGG" id="cre:CHLRE_16g683437v5"/>
<dbReference type="OMA" id="YVEVVCA"/>
<dbReference type="Gramene" id="PNW71785">
    <property type="protein sequence ID" value="PNW71785"/>
    <property type="gene ID" value="CHLRE_16g683437v5"/>
</dbReference>
<dbReference type="OrthoDB" id="20729at2759"/>
<dbReference type="InterPro" id="IPR025151">
    <property type="entry name" value="ELYS_dom"/>
</dbReference>
<dbReference type="GO" id="GO:0004842">
    <property type="term" value="F:ubiquitin-protein transferase activity"/>
    <property type="evidence" value="ECO:0000318"/>
    <property type="project" value="GO_Central"/>
</dbReference>
<dbReference type="FunCoup" id="A0A2K3CU26">
    <property type="interactions" value="688"/>
</dbReference>
<evidence type="ECO:0000256" key="2">
    <source>
        <dbReference type="ARBA" id="ARBA00023242"/>
    </source>
</evidence>
<dbReference type="InParanoid" id="A0A2K3CU26"/>
<protein>
    <recommendedName>
        <fullName evidence="4">ELYS-like domain-containing protein</fullName>
    </recommendedName>
</protein>
<feature type="domain" description="ELYS-like" evidence="4">
    <location>
        <begin position="241"/>
        <end position="552"/>
    </location>
</feature>
<feature type="region of interest" description="Disordered" evidence="3">
    <location>
        <begin position="734"/>
        <end position="768"/>
    </location>
</feature>
<dbReference type="Pfam" id="PF13934">
    <property type="entry name" value="ELYS"/>
    <property type="match status" value="1"/>
</dbReference>
<dbReference type="RefSeq" id="XP_042915751.1">
    <property type="nucleotide sequence ID" value="XM_043071488.1"/>
</dbReference>
<evidence type="ECO:0000313" key="6">
    <source>
        <dbReference type="Proteomes" id="UP000006906"/>
    </source>
</evidence>
<dbReference type="GeneID" id="66056729"/>
<accession>A0A2K3CU26</accession>
<dbReference type="GO" id="GO:0005634">
    <property type="term" value="C:nucleus"/>
    <property type="evidence" value="ECO:0000318"/>
    <property type="project" value="GO_Central"/>
</dbReference>
<evidence type="ECO:0000259" key="4">
    <source>
        <dbReference type="Pfam" id="PF13934"/>
    </source>
</evidence>
<dbReference type="AlphaFoldDB" id="A0A2K3CU26"/>
<evidence type="ECO:0000256" key="3">
    <source>
        <dbReference type="SAM" id="MobiDB-lite"/>
    </source>
</evidence>
<evidence type="ECO:0000256" key="1">
    <source>
        <dbReference type="ARBA" id="ARBA00004123"/>
    </source>
</evidence>
<evidence type="ECO:0000313" key="5">
    <source>
        <dbReference type="EMBL" id="PNW71785.1"/>
    </source>
</evidence>